<dbReference type="Gene3D" id="3.40.50.1820">
    <property type="entry name" value="alpha/beta hydrolase"/>
    <property type="match status" value="1"/>
</dbReference>
<organism evidence="2 3">
    <name type="scientific">Janibacter terrae</name>
    <dbReference type="NCBI Taxonomy" id="103817"/>
    <lineage>
        <taxon>Bacteria</taxon>
        <taxon>Bacillati</taxon>
        <taxon>Actinomycetota</taxon>
        <taxon>Actinomycetes</taxon>
        <taxon>Micrococcales</taxon>
        <taxon>Intrasporangiaceae</taxon>
        <taxon>Janibacter</taxon>
    </lineage>
</organism>
<dbReference type="EMBL" id="CP104874">
    <property type="protein sequence ID" value="WWF05295.1"/>
    <property type="molecule type" value="Genomic_DNA"/>
</dbReference>
<dbReference type="SUPFAM" id="SSF53474">
    <property type="entry name" value="alpha/beta-Hydrolases"/>
    <property type="match status" value="1"/>
</dbReference>
<keyword evidence="3" id="KW-1185">Reference proteome</keyword>
<reference evidence="2 3" key="1">
    <citation type="submission" date="2022-09" db="EMBL/GenBank/DDBJ databases">
        <title>Complete genome sequence of Janibacter terrae strain COS04-44, PCL-degrading bacteria isolated from oil spilled coast.</title>
        <authorList>
            <person name="Park H."/>
            <person name="Kim J.Y."/>
            <person name="An S.H."/>
            <person name="Lee C.M."/>
            <person name="Weon H.-Y."/>
        </authorList>
    </citation>
    <scope>NUCLEOTIDE SEQUENCE [LARGE SCALE GENOMIC DNA]</scope>
    <source>
        <strain evidence="2 3">COS04-44</strain>
    </source>
</reference>
<sequence length="244" mass="25389">MSTEDETLRRLQSDGGGAGRAATAYGPGPDQLVEVLAPATAAPAPRTLVVVHGGYFRPGVDRAHARPMAAALASAGWRVALAEYRRVPGDPEATTTDLAALDAHLRGAGHDVAAWVGHSAGGALVMWRVLQAHLPATRAVALAPVADFDAAVAEHLGSDAVLDWVGASPEEAPALYARLDPTRLRTADPVAAQRIHVLHGDADGTVPLRQSQGWERTVLPGADHFDPVDPTSPHWPAVLDAVSG</sequence>
<proteinExistence type="predicted"/>
<gene>
    <name evidence="2" type="ORF">N5P18_00010</name>
</gene>
<feature type="compositionally biased region" description="Basic and acidic residues" evidence="1">
    <location>
        <begin position="1"/>
        <end position="12"/>
    </location>
</feature>
<accession>A0ABZ2FEY4</accession>
<evidence type="ECO:0000313" key="3">
    <source>
        <dbReference type="Proteomes" id="UP001381003"/>
    </source>
</evidence>
<evidence type="ECO:0000313" key="2">
    <source>
        <dbReference type="EMBL" id="WWF05295.1"/>
    </source>
</evidence>
<protein>
    <submittedName>
        <fullName evidence="2">Prolyl oligopeptidase family serine peptidase</fullName>
    </submittedName>
</protein>
<name>A0ABZ2FEY4_9MICO</name>
<dbReference type="Proteomes" id="UP001381003">
    <property type="component" value="Chromosome"/>
</dbReference>
<evidence type="ECO:0000256" key="1">
    <source>
        <dbReference type="SAM" id="MobiDB-lite"/>
    </source>
</evidence>
<dbReference type="RefSeq" id="WP_338538323.1">
    <property type="nucleotide sequence ID" value="NZ_CP104874.1"/>
</dbReference>
<dbReference type="InterPro" id="IPR029058">
    <property type="entry name" value="AB_hydrolase_fold"/>
</dbReference>
<feature type="region of interest" description="Disordered" evidence="1">
    <location>
        <begin position="1"/>
        <end position="24"/>
    </location>
</feature>